<protein>
    <recommendedName>
        <fullName evidence="8">Radical SAM core domain-containing protein</fullName>
    </recommendedName>
</protein>
<sequence>MSASTSTSTPWSPRSNKARFDAKAPQAPATVTPITAHDPASADELPIAGIMPFSATDWPGKLTVTVFTQGCPLACVYCHNAQLQEFRAGSEKFSEALALLRERKGLYDGLVISGGEPTASPHLPAAIAAAHAEGLAVGLHTCGYQPRRITALLRSPETTPDWVGFDAKALPEHFPAVTGGTLRMAGGNWESLRLLSEAGVDMQVRTTLWPGSVIERHLDELRERVADLGHELVVQYARGVDREGRYAS</sequence>
<dbReference type="InterPro" id="IPR013785">
    <property type="entry name" value="Aldolase_TIM"/>
</dbReference>
<gene>
    <name evidence="9" type="ORF">B843_02125</name>
</gene>
<evidence type="ECO:0000313" key="10">
    <source>
        <dbReference type="Proteomes" id="UP000019222"/>
    </source>
</evidence>
<dbReference type="NCBIfam" id="TIGR02495">
    <property type="entry name" value="NrdG2"/>
    <property type="match status" value="1"/>
</dbReference>
<evidence type="ECO:0000313" key="9">
    <source>
        <dbReference type="EMBL" id="AHI21817.1"/>
    </source>
</evidence>
<keyword evidence="3" id="KW-0949">S-adenosyl-L-methionine</keyword>
<dbReference type="InterPro" id="IPR058240">
    <property type="entry name" value="rSAM_sf"/>
</dbReference>
<dbReference type="KEGG" id="cvt:B843_02125"/>
<proteinExistence type="predicted"/>
<dbReference type="InterPro" id="IPR034457">
    <property type="entry name" value="Organic_radical-activating"/>
</dbReference>
<dbReference type="GO" id="GO:0051539">
    <property type="term" value="F:4 iron, 4 sulfur cluster binding"/>
    <property type="evidence" value="ECO:0007669"/>
    <property type="project" value="UniProtKB-KW"/>
</dbReference>
<dbReference type="PANTHER" id="PTHR30352:SF13">
    <property type="entry name" value="GLYCYL-RADICAL ENZYME ACTIVATING ENZYME YJJW-RELATED"/>
    <property type="match status" value="1"/>
</dbReference>
<feature type="domain" description="Radical SAM core" evidence="8">
    <location>
        <begin position="58"/>
        <end position="248"/>
    </location>
</feature>
<keyword evidence="6" id="KW-0411">Iron-sulfur</keyword>
<dbReference type="Pfam" id="PF04055">
    <property type="entry name" value="Radical_SAM"/>
    <property type="match status" value="1"/>
</dbReference>
<evidence type="ECO:0000256" key="3">
    <source>
        <dbReference type="ARBA" id="ARBA00022691"/>
    </source>
</evidence>
<organism evidence="9 10">
    <name type="scientific">Corynebacterium vitaeruminis DSM 20294</name>
    <dbReference type="NCBI Taxonomy" id="1224164"/>
    <lineage>
        <taxon>Bacteria</taxon>
        <taxon>Bacillati</taxon>
        <taxon>Actinomycetota</taxon>
        <taxon>Actinomycetes</taxon>
        <taxon>Mycobacteriales</taxon>
        <taxon>Corynebacteriaceae</taxon>
        <taxon>Corynebacterium</taxon>
    </lineage>
</organism>
<evidence type="ECO:0000256" key="6">
    <source>
        <dbReference type="ARBA" id="ARBA00023014"/>
    </source>
</evidence>
<dbReference type="GO" id="GO:0003824">
    <property type="term" value="F:catalytic activity"/>
    <property type="evidence" value="ECO:0007669"/>
    <property type="project" value="InterPro"/>
</dbReference>
<dbReference type="PANTHER" id="PTHR30352">
    <property type="entry name" value="PYRUVATE FORMATE-LYASE-ACTIVATING ENZYME"/>
    <property type="match status" value="1"/>
</dbReference>
<keyword evidence="4" id="KW-0479">Metal-binding</keyword>
<evidence type="ECO:0000256" key="7">
    <source>
        <dbReference type="SAM" id="MobiDB-lite"/>
    </source>
</evidence>
<dbReference type="InterPro" id="IPR012840">
    <property type="entry name" value="NrdG2"/>
</dbReference>
<evidence type="ECO:0000256" key="4">
    <source>
        <dbReference type="ARBA" id="ARBA00022723"/>
    </source>
</evidence>
<feature type="region of interest" description="Disordered" evidence="7">
    <location>
        <begin position="1"/>
        <end position="37"/>
    </location>
</feature>
<dbReference type="SFLD" id="SFLDS00029">
    <property type="entry name" value="Radical_SAM"/>
    <property type="match status" value="1"/>
</dbReference>
<dbReference type="HOGENOM" id="CLU_078147_1_2_11"/>
<dbReference type="Proteomes" id="UP000019222">
    <property type="component" value="Chromosome"/>
</dbReference>
<dbReference type="SUPFAM" id="SSF102114">
    <property type="entry name" value="Radical SAM enzymes"/>
    <property type="match status" value="1"/>
</dbReference>
<dbReference type="GO" id="GO:0046872">
    <property type="term" value="F:metal ion binding"/>
    <property type="evidence" value="ECO:0007669"/>
    <property type="project" value="UniProtKB-KW"/>
</dbReference>
<keyword evidence="2" id="KW-0004">4Fe-4S</keyword>
<accession>W5XXY0</accession>
<keyword evidence="5" id="KW-0408">Iron</keyword>
<dbReference type="EMBL" id="CP004353">
    <property type="protein sequence ID" value="AHI21817.1"/>
    <property type="molecule type" value="Genomic_DNA"/>
</dbReference>
<evidence type="ECO:0000256" key="2">
    <source>
        <dbReference type="ARBA" id="ARBA00022485"/>
    </source>
</evidence>
<keyword evidence="10" id="KW-1185">Reference proteome</keyword>
<dbReference type="Gene3D" id="3.20.20.70">
    <property type="entry name" value="Aldolase class I"/>
    <property type="match status" value="1"/>
</dbReference>
<comment type="cofactor">
    <cofactor evidence="1">
        <name>[4Fe-4S] cluster</name>
        <dbReference type="ChEBI" id="CHEBI:49883"/>
    </cofactor>
</comment>
<reference evidence="9 10" key="1">
    <citation type="submission" date="2013-02" db="EMBL/GenBank/DDBJ databases">
        <title>The complete genome sequence of Corynebacterium vitaeruminis DSM 20294.</title>
        <authorList>
            <person name="Ruckert C."/>
            <person name="Albersmeier A."/>
            <person name="Kalinowski J."/>
        </authorList>
    </citation>
    <scope>NUCLEOTIDE SEQUENCE [LARGE SCALE GENOMIC DNA]</scope>
    <source>
        <strain evidence="10">ATCC 10234</strain>
    </source>
</reference>
<dbReference type="AlphaFoldDB" id="W5XXY0"/>
<name>W5XXY0_9CORY</name>
<dbReference type="CDD" id="cd01335">
    <property type="entry name" value="Radical_SAM"/>
    <property type="match status" value="1"/>
</dbReference>
<dbReference type="SFLD" id="SFLDG01094">
    <property type="entry name" value="Uncharacterised_Radical_SAM_Su"/>
    <property type="match status" value="1"/>
</dbReference>
<dbReference type="eggNOG" id="COG1180">
    <property type="taxonomic scope" value="Bacteria"/>
</dbReference>
<evidence type="ECO:0000259" key="8">
    <source>
        <dbReference type="PROSITE" id="PS51918"/>
    </source>
</evidence>
<dbReference type="PATRIC" id="fig|1224164.3.peg.416"/>
<evidence type="ECO:0000256" key="5">
    <source>
        <dbReference type="ARBA" id="ARBA00023004"/>
    </source>
</evidence>
<evidence type="ECO:0000256" key="1">
    <source>
        <dbReference type="ARBA" id="ARBA00001966"/>
    </source>
</evidence>
<dbReference type="STRING" id="1224164.B843_02125"/>
<dbReference type="InterPro" id="IPR007197">
    <property type="entry name" value="rSAM"/>
</dbReference>
<dbReference type="PROSITE" id="PS51918">
    <property type="entry name" value="RADICAL_SAM"/>
    <property type="match status" value="1"/>
</dbReference>
<feature type="compositionally biased region" description="Low complexity" evidence="7">
    <location>
        <begin position="1"/>
        <end position="15"/>
    </location>
</feature>